<accession>F0XG36</accession>
<dbReference type="GeneID" id="25978781"/>
<dbReference type="EMBL" id="GL629767">
    <property type="protein sequence ID" value="EFX03407.1"/>
    <property type="molecule type" value="Genomic_DNA"/>
</dbReference>
<dbReference type="HOGENOM" id="CLU_2061741_0_0_1"/>
<organism evidence="2">
    <name type="scientific">Grosmannia clavigera (strain kw1407 / UAMH 11150)</name>
    <name type="common">Blue stain fungus</name>
    <name type="synonym">Graphiocladiella clavigera</name>
    <dbReference type="NCBI Taxonomy" id="655863"/>
    <lineage>
        <taxon>Eukaryota</taxon>
        <taxon>Fungi</taxon>
        <taxon>Dikarya</taxon>
        <taxon>Ascomycota</taxon>
        <taxon>Pezizomycotina</taxon>
        <taxon>Sordariomycetes</taxon>
        <taxon>Sordariomycetidae</taxon>
        <taxon>Ophiostomatales</taxon>
        <taxon>Ophiostomataceae</taxon>
        <taxon>Leptographium</taxon>
    </lineage>
</organism>
<name>F0XG36_GROCL</name>
<proteinExistence type="predicted"/>
<evidence type="ECO:0000313" key="2">
    <source>
        <dbReference type="Proteomes" id="UP000007796"/>
    </source>
</evidence>
<evidence type="ECO:0000313" key="1">
    <source>
        <dbReference type="EMBL" id="EFX03407.1"/>
    </source>
</evidence>
<dbReference type="InParanoid" id="F0XG36"/>
<dbReference type="OrthoDB" id="3600127at2759"/>
<sequence length="119" mass="13501">MAAVVISATSAHANCEGNNCIRAMINTKHVPNPTAYCRSYLATTVTSTGTAAYPTDWVNCQGDPFQHITMGRNIDSDQLGPYRMDIIEFYYANYRRNSHWYRGTYQLLDLDTKWHPSDS</sequence>
<dbReference type="AlphaFoldDB" id="F0XG36"/>
<dbReference type="RefSeq" id="XP_014172889.1">
    <property type="nucleotide sequence ID" value="XM_014317414.1"/>
</dbReference>
<keyword evidence="2" id="KW-1185">Reference proteome</keyword>
<reference evidence="1 2" key="1">
    <citation type="journal article" date="2011" name="Proc. Natl. Acad. Sci. U.S.A.">
        <title>Genome and transcriptome analyses of the mountain pine beetle-fungal symbiont Grosmannia clavigera, a lodgepole pine pathogen.</title>
        <authorList>
            <person name="DiGuistini S."/>
            <person name="Wang Y."/>
            <person name="Liao N.Y."/>
            <person name="Taylor G."/>
            <person name="Tanguay P."/>
            <person name="Feau N."/>
            <person name="Henrissat B."/>
            <person name="Chan S.K."/>
            <person name="Hesse-Orce U."/>
            <person name="Alamouti S.M."/>
            <person name="Tsui C.K.M."/>
            <person name="Docking R.T."/>
            <person name="Levasseur A."/>
            <person name="Haridas S."/>
            <person name="Robertson G."/>
            <person name="Birol I."/>
            <person name="Holt R.A."/>
            <person name="Marra M.A."/>
            <person name="Hamelin R.C."/>
            <person name="Hirst M."/>
            <person name="Jones S.J.M."/>
            <person name="Bohlmann J."/>
            <person name="Breuil C."/>
        </authorList>
    </citation>
    <scope>NUCLEOTIDE SEQUENCE [LARGE SCALE GENOMIC DNA]</scope>
    <source>
        <strain evidence="2">kw1407 / UAMH 11150</strain>
    </source>
</reference>
<dbReference type="Proteomes" id="UP000007796">
    <property type="component" value="Unassembled WGS sequence"/>
</dbReference>
<protein>
    <submittedName>
        <fullName evidence="1">Uncharacterized protein</fullName>
    </submittedName>
</protein>
<gene>
    <name evidence="1" type="ORF">CMQ_5457</name>
</gene>